<keyword evidence="3" id="KW-1185">Reference proteome</keyword>
<dbReference type="InterPro" id="IPR007048">
    <property type="entry name" value="IraD/Gp25-like"/>
</dbReference>
<dbReference type="Pfam" id="PF04965">
    <property type="entry name" value="GPW_gp25"/>
    <property type="match status" value="1"/>
</dbReference>
<reference evidence="2 3" key="1">
    <citation type="submission" date="2018-02" db="EMBL/GenBank/DDBJ databases">
        <title>Solimicrobium silvestre gen. nov., sp. nov., isolated from alpine forest soil.</title>
        <authorList>
            <person name="Margesin R."/>
            <person name="Albuquerque L."/>
            <person name="Zhang D.-C."/>
            <person name="Froufe H.J.C."/>
            <person name="Severino R."/>
            <person name="Roxo I."/>
            <person name="Egas C."/>
            <person name="Da Costa M.S."/>
        </authorList>
    </citation>
    <scope>NUCLEOTIDE SEQUENCE [LARGE SCALE GENOMIC DNA]</scope>
    <source>
        <strain evidence="2 3">S20-91</strain>
    </source>
</reference>
<name>A0A2S9GTD2_9BURK</name>
<dbReference type="Gene3D" id="3.10.450.40">
    <property type="match status" value="1"/>
</dbReference>
<dbReference type="AlphaFoldDB" id="A0A2S9GTD2"/>
<accession>A0A2S9GTD2</accession>
<comment type="caution">
    <text evidence="2">The sequence shown here is derived from an EMBL/GenBank/DDBJ whole genome shotgun (WGS) entry which is preliminary data.</text>
</comment>
<feature type="domain" description="IraD/Gp25-like" evidence="1">
    <location>
        <begin position="14"/>
        <end position="84"/>
    </location>
</feature>
<protein>
    <submittedName>
        <fullName evidence="2">Phage baseplate assembly protein W</fullName>
    </submittedName>
</protein>
<sequence>MIGMNALTGRALSGLAHIRQSLADILTTPLGSRVMRRDYGSEVPELIDQPLNSVTQLRLYAATAYAVQRWEPRIRLTSLQLDYNAAGRASLSLQGITEQQSVELTVPLNSDQHQVAA</sequence>
<evidence type="ECO:0000259" key="1">
    <source>
        <dbReference type="Pfam" id="PF04965"/>
    </source>
</evidence>
<dbReference type="RefSeq" id="WP_105534002.1">
    <property type="nucleotide sequence ID" value="NZ_PUGF01000031.1"/>
</dbReference>
<organism evidence="2 3">
    <name type="scientific">Solimicrobium silvestre</name>
    <dbReference type="NCBI Taxonomy" id="2099400"/>
    <lineage>
        <taxon>Bacteria</taxon>
        <taxon>Pseudomonadati</taxon>
        <taxon>Pseudomonadota</taxon>
        <taxon>Betaproteobacteria</taxon>
        <taxon>Burkholderiales</taxon>
        <taxon>Oxalobacteraceae</taxon>
        <taxon>Solimicrobium</taxon>
    </lineage>
</organism>
<dbReference type="SUPFAM" id="SSF160719">
    <property type="entry name" value="gpW/gp25-like"/>
    <property type="match status" value="1"/>
</dbReference>
<evidence type="ECO:0000313" key="3">
    <source>
        <dbReference type="Proteomes" id="UP000237839"/>
    </source>
</evidence>
<dbReference type="OrthoDB" id="9802846at2"/>
<proteinExistence type="predicted"/>
<dbReference type="EMBL" id="PUGF01000031">
    <property type="protein sequence ID" value="PRC90974.1"/>
    <property type="molecule type" value="Genomic_DNA"/>
</dbReference>
<evidence type="ECO:0000313" key="2">
    <source>
        <dbReference type="EMBL" id="PRC90974.1"/>
    </source>
</evidence>
<dbReference type="Proteomes" id="UP000237839">
    <property type="component" value="Unassembled WGS sequence"/>
</dbReference>
<gene>
    <name evidence="2" type="ORF">S2091_4270</name>
</gene>